<dbReference type="EMBL" id="JAVDUG010000001">
    <property type="protein sequence ID" value="MDR6776223.1"/>
    <property type="molecule type" value="Genomic_DNA"/>
</dbReference>
<evidence type="ECO:0000313" key="2">
    <source>
        <dbReference type="Proteomes" id="UP001266807"/>
    </source>
</evidence>
<gene>
    <name evidence="1" type="ORF">J2W98_000470</name>
</gene>
<accession>A0ABU1Q9E6</accession>
<reference evidence="1 2" key="1">
    <citation type="submission" date="2023-07" db="EMBL/GenBank/DDBJ databases">
        <title>Sorghum-associated microbial communities from plants grown in Nebraska, USA.</title>
        <authorList>
            <person name="Schachtman D."/>
        </authorList>
    </citation>
    <scope>NUCLEOTIDE SEQUENCE [LARGE SCALE GENOMIC DNA]</scope>
    <source>
        <strain evidence="1 2">BE143</strain>
    </source>
</reference>
<evidence type="ECO:0000313" key="1">
    <source>
        <dbReference type="EMBL" id="MDR6776223.1"/>
    </source>
</evidence>
<sequence>MITANGQMGDRFSFFESDLIAIEKWKPKANYEIPFFITTNGNHTTPTTLGEFTNGFPDFFSLDTGNLVNLKNVSKVEIGSYGGKVYFGETDIYTSVNKLNSALLPDTIQAAKKRPNDSRFILGTINLQPSLYPAKDICFVDLCSPKRNYHVPRFHFKNSYGEVVLTFRDCKEAFPYLFPATPSHFINLNKVAGFNENSFGAVIKFKESDYTCPVSQSKFRMLKEYLANN</sequence>
<dbReference type="RefSeq" id="WP_310165897.1">
    <property type="nucleotide sequence ID" value="NZ_JAVDUG010000001.1"/>
</dbReference>
<name>A0ABU1Q9E6_9BACL</name>
<dbReference type="Gene3D" id="2.40.50.1020">
    <property type="entry name" value="LytTr DNA-binding domain"/>
    <property type="match status" value="1"/>
</dbReference>
<dbReference type="GO" id="GO:0003677">
    <property type="term" value="F:DNA binding"/>
    <property type="evidence" value="ECO:0007669"/>
    <property type="project" value="UniProtKB-KW"/>
</dbReference>
<organism evidence="1 2">
    <name type="scientific">Paenibacillus peoriae</name>
    <dbReference type="NCBI Taxonomy" id="59893"/>
    <lineage>
        <taxon>Bacteria</taxon>
        <taxon>Bacillati</taxon>
        <taxon>Bacillota</taxon>
        <taxon>Bacilli</taxon>
        <taxon>Bacillales</taxon>
        <taxon>Paenibacillaceae</taxon>
        <taxon>Paenibacillus</taxon>
    </lineage>
</organism>
<keyword evidence="2" id="KW-1185">Reference proteome</keyword>
<comment type="caution">
    <text evidence="1">The sequence shown here is derived from an EMBL/GenBank/DDBJ whole genome shotgun (WGS) entry which is preliminary data.</text>
</comment>
<protein>
    <submittedName>
        <fullName evidence="1">DNA-binding LytR/AlgR family response regulator</fullName>
    </submittedName>
</protein>
<proteinExistence type="predicted"/>
<keyword evidence="1" id="KW-0238">DNA-binding</keyword>
<dbReference type="Proteomes" id="UP001266807">
    <property type="component" value="Unassembled WGS sequence"/>
</dbReference>